<reference evidence="1" key="1">
    <citation type="submission" date="2018-02" db="EMBL/GenBank/DDBJ databases">
        <title>Rhizophora mucronata_Transcriptome.</title>
        <authorList>
            <person name="Meera S.P."/>
            <person name="Sreeshan A."/>
            <person name="Augustine A."/>
        </authorList>
    </citation>
    <scope>NUCLEOTIDE SEQUENCE</scope>
    <source>
        <tissue evidence="1">Leaf</tissue>
    </source>
</reference>
<proteinExistence type="predicted"/>
<evidence type="ECO:0000313" key="1">
    <source>
        <dbReference type="EMBL" id="MBX48032.1"/>
    </source>
</evidence>
<protein>
    <submittedName>
        <fullName evidence="1">Uncharacterized protein</fullName>
    </submittedName>
</protein>
<accession>A0A2P2P017</accession>
<sequence length="52" mass="5734">MCWDLNVISIHRITAKVEFSLVPVPLNFTVDNRSPMGVVCHSESAPTLCAFS</sequence>
<dbReference type="AlphaFoldDB" id="A0A2P2P017"/>
<organism evidence="1">
    <name type="scientific">Rhizophora mucronata</name>
    <name type="common">Asiatic mangrove</name>
    <dbReference type="NCBI Taxonomy" id="61149"/>
    <lineage>
        <taxon>Eukaryota</taxon>
        <taxon>Viridiplantae</taxon>
        <taxon>Streptophyta</taxon>
        <taxon>Embryophyta</taxon>
        <taxon>Tracheophyta</taxon>
        <taxon>Spermatophyta</taxon>
        <taxon>Magnoliopsida</taxon>
        <taxon>eudicotyledons</taxon>
        <taxon>Gunneridae</taxon>
        <taxon>Pentapetalae</taxon>
        <taxon>rosids</taxon>
        <taxon>fabids</taxon>
        <taxon>Malpighiales</taxon>
        <taxon>Rhizophoraceae</taxon>
        <taxon>Rhizophora</taxon>
    </lineage>
</organism>
<name>A0A2P2P017_RHIMU</name>
<dbReference type="EMBL" id="GGEC01067548">
    <property type="protein sequence ID" value="MBX48032.1"/>
    <property type="molecule type" value="Transcribed_RNA"/>
</dbReference>